<reference evidence="2 3" key="1">
    <citation type="submission" date="2022-07" db="EMBL/GenBank/DDBJ databases">
        <title>Methylomonas rivi sp. nov., Methylomonas rosea sp. nov., Methylomonas aureus sp. nov. and Methylomonas subterranea sp. nov., four novel methanotrophs isolated from a freshwater creek and the deep terrestrial subsurface.</title>
        <authorList>
            <person name="Abin C."/>
            <person name="Sankaranarayanan K."/>
            <person name="Garner C."/>
            <person name="Sindelar R."/>
            <person name="Kotary K."/>
            <person name="Garner R."/>
            <person name="Barclay S."/>
            <person name="Lawson P."/>
            <person name="Krumholz L."/>
        </authorList>
    </citation>
    <scope>NUCLEOTIDE SEQUENCE [LARGE SCALE GENOMIC DNA]</scope>
    <source>
        <strain evidence="2 3">SURF-2</strain>
    </source>
</reference>
<feature type="transmembrane region" description="Helical" evidence="1">
    <location>
        <begin position="259"/>
        <end position="278"/>
    </location>
</feature>
<proteinExistence type="predicted"/>
<evidence type="ECO:0000313" key="3">
    <source>
        <dbReference type="Proteomes" id="UP001524499"/>
    </source>
</evidence>
<feature type="transmembrane region" description="Helical" evidence="1">
    <location>
        <begin position="118"/>
        <end position="134"/>
    </location>
</feature>
<dbReference type="Proteomes" id="UP001524499">
    <property type="component" value="Unassembled WGS sequence"/>
</dbReference>
<evidence type="ECO:0008006" key="4">
    <source>
        <dbReference type="Google" id="ProtNLM"/>
    </source>
</evidence>
<feature type="transmembrane region" description="Helical" evidence="1">
    <location>
        <begin position="418"/>
        <end position="437"/>
    </location>
</feature>
<feature type="transmembrane region" description="Helical" evidence="1">
    <location>
        <begin position="211"/>
        <end position="229"/>
    </location>
</feature>
<feature type="transmembrane region" description="Helical" evidence="1">
    <location>
        <begin position="443"/>
        <end position="460"/>
    </location>
</feature>
<comment type="caution">
    <text evidence="2">The sequence shown here is derived from an EMBL/GenBank/DDBJ whole genome shotgun (WGS) entry which is preliminary data.</text>
</comment>
<feature type="transmembrane region" description="Helical" evidence="1">
    <location>
        <begin position="140"/>
        <end position="161"/>
    </location>
</feature>
<keyword evidence="1" id="KW-0472">Membrane</keyword>
<keyword evidence="1" id="KW-0812">Transmembrane</keyword>
<feature type="transmembrane region" description="Helical" evidence="1">
    <location>
        <begin position="28"/>
        <end position="61"/>
    </location>
</feature>
<dbReference type="EMBL" id="JANIBJ010000041">
    <property type="protein sequence ID" value="MCQ8105928.1"/>
    <property type="molecule type" value="Genomic_DNA"/>
</dbReference>
<keyword evidence="3" id="KW-1185">Reference proteome</keyword>
<feature type="transmembrane region" description="Helical" evidence="1">
    <location>
        <begin position="93"/>
        <end position="111"/>
    </location>
</feature>
<feature type="transmembrane region" description="Helical" evidence="1">
    <location>
        <begin position="290"/>
        <end position="310"/>
    </location>
</feature>
<sequence length="463" mass="51041">MIIQFNSNDAILQKETASIDLKAERKAFILYFTLLLVVFVGVCFNPIVSTITASICLVLVFFGPQKTIQAISLLVLIRFMNPALVVYSANLSLFSWGVLILASLINIPWGMMNVSRQLIPIVVFSIVAAILSIITSGAVWISILKIISFLLAAMTVISLFNKLSVNQIRKVEIWLFALMSVIVILSGFTLFNRNIAYNLNGLGFQGILNHPQTMGVFLAPMVSFYIGRFMFEKKGFFSADAVIISLLIYFIIITQARTAAVAVFLSFIFTLLVINLPIIRAKIKSKAGFVAKLIIATLGIVVVISFYPSLLDVVHDFVFKRESTGLDEALSSRSGGLSSQLDNFLASPVFGNGFGVYPGSAPAKSIQYFMGIPISAAVEKGFLPTALLEEVGLLGAITFMFMMYSIIRLAMRSIAPSWLCMFFASIFINIGECVFFATGGMGIFYWIIMILCTVTYKKEIEIR</sequence>
<feature type="transmembrane region" description="Helical" evidence="1">
    <location>
        <begin position="391"/>
        <end position="411"/>
    </location>
</feature>
<organism evidence="2 3">
    <name type="scientific">Methylomonas subterranea</name>
    <dbReference type="NCBI Taxonomy" id="2952225"/>
    <lineage>
        <taxon>Bacteria</taxon>
        <taxon>Pseudomonadati</taxon>
        <taxon>Pseudomonadota</taxon>
        <taxon>Gammaproteobacteria</taxon>
        <taxon>Methylococcales</taxon>
        <taxon>Methylococcaceae</taxon>
        <taxon>Methylomonas</taxon>
    </lineage>
</organism>
<evidence type="ECO:0000256" key="1">
    <source>
        <dbReference type="SAM" id="Phobius"/>
    </source>
</evidence>
<feature type="transmembrane region" description="Helical" evidence="1">
    <location>
        <begin position="173"/>
        <end position="191"/>
    </location>
</feature>
<name>A0ABT1TKD8_9GAMM</name>
<protein>
    <recommendedName>
        <fullName evidence="4">O-antigen polymerase</fullName>
    </recommendedName>
</protein>
<keyword evidence="1" id="KW-1133">Transmembrane helix</keyword>
<feature type="transmembrane region" description="Helical" evidence="1">
    <location>
        <begin position="236"/>
        <end position="253"/>
    </location>
</feature>
<dbReference type="RefSeq" id="WP_256603962.1">
    <property type="nucleotide sequence ID" value="NZ_JANIBJ010000041.1"/>
</dbReference>
<gene>
    <name evidence="2" type="ORF">NP590_17605</name>
</gene>
<accession>A0ABT1TKD8</accession>
<evidence type="ECO:0000313" key="2">
    <source>
        <dbReference type="EMBL" id="MCQ8105928.1"/>
    </source>
</evidence>